<feature type="coiled-coil region" evidence="3">
    <location>
        <begin position="131"/>
        <end position="165"/>
    </location>
</feature>
<evidence type="ECO:0000256" key="1">
    <source>
        <dbReference type="ARBA" id="ARBA00005541"/>
    </source>
</evidence>
<reference evidence="4" key="2">
    <citation type="journal article" date="2021" name="PeerJ">
        <title>Extensive microbial diversity within the chicken gut microbiome revealed by metagenomics and culture.</title>
        <authorList>
            <person name="Gilroy R."/>
            <person name="Ravi A."/>
            <person name="Getino M."/>
            <person name="Pursley I."/>
            <person name="Horton D.L."/>
            <person name="Alikhan N.F."/>
            <person name="Baker D."/>
            <person name="Gharbi K."/>
            <person name="Hall N."/>
            <person name="Watson M."/>
            <person name="Adriaenssens E.M."/>
            <person name="Foster-Nyarko E."/>
            <person name="Jarju S."/>
            <person name="Secka A."/>
            <person name="Antonio M."/>
            <person name="Oren A."/>
            <person name="Chaudhuri R.R."/>
            <person name="La Ragione R."/>
            <person name="Hildebrand F."/>
            <person name="Pallen M.J."/>
        </authorList>
    </citation>
    <scope>NUCLEOTIDE SEQUENCE</scope>
    <source>
        <strain evidence="4">ChiBcolR7-354</strain>
    </source>
</reference>
<organism evidence="4 5">
    <name type="scientific">Candidatus Scatomorpha intestinavium</name>
    <dbReference type="NCBI Taxonomy" id="2840922"/>
    <lineage>
        <taxon>Bacteria</taxon>
        <taxon>Bacillati</taxon>
        <taxon>Bacillota</taxon>
        <taxon>Clostridia</taxon>
        <taxon>Eubacteriales</taxon>
        <taxon>Candidatus Scatomorpha</taxon>
    </lineage>
</organism>
<sequence length="388" mass="43678">MDENKEFIPSLTLDPNAASAAAEAIAEPVFEAPAEKKEVPAEKLDIDRLSPAEQAAVREFAKQIDVTNAEQILNYGSAAQKNVADFSDAALSKVRTKDMGEIGQELSDLVVELQGLDFDEAEEKKGFMGLFKKTRQNIASLKAQYDKAEENVDKITAELEKHELTLMKDIAMMDKLYERNQQYYKELTMYIVAGKLRCEELRSRDLPEAQRKAQESGLPEDAQAANDLANMIGRFEKKLHDLELTRMISVQMAPQIRMIQSNDAVMSEKIRSSIVNTIPLWKSQMVLALTLHHSQQAMEAQREVNDVTNRLLRSNAEKLHQGSVDIARESERGIVDIETLQKTNQELIATLEEVRQIQADGAKKRAEAEVELGRIEGELKQKLLELRG</sequence>
<name>A0A9D0ZHM2_9FIRM</name>
<comment type="caution">
    <text evidence="4">The sequence shown here is derived from an EMBL/GenBank/DDBJ whole genome shotgun (WGS) entry which is preliminary data.</text>
</comment>
<dbReference type="PIRSF" id="PIRSF026508">
    <property type="entry name" value="TelA"/>
    <property type="match status" value="1"/>
</dbReference>
<dbReference type="EMBL" id="DVGA01000114">
    <property type="protein sequence ID" value="HIQ79576.1"/>
    <property type="molecule type" value="Genomic_DNA"/>
</dbReference>
<dbReference type="Pfam" id="PF05816">
    <property type="entry name" value="TelA"/>
    <property type="match status" value="1"/>
</dbReference>
<dbReference type="Proteomes" id="UP000824262">
    <property type="component" value="Unassembled WGS sequence"/>
</dbReference>
<feature type="coiled-coil region" evidence="3">
    <location>
        <begin position="297"/>
        <end position="385"/>
    </location>
</feature>
<comment type="similarity">
    <text evidence="1 2">Belongs to the TelA family.</text>
</comment>
<gene>
    <name evidence="4" type="ORF">IAB77_10015</name>
</gene>
<evidence type="ECO:0000313" key="4">
    <source>
        <dbReference type="EMBL" id="HIQ79576.1"/>
    </source>
</evidence>
<accession>A0A9D0ZHM2</accession>
<dbReference type="AlphaFoldDB" id="A0A9D0ZHM2"/>
<keyword evidence="3" id="KW-0175">Coiled coil</keyword>
<reference evidence="4" key="1">
    <citation type="submission" date="2020-10" db="EMBL/GenBank/DDBJ databases">
        <authorList>
            <person name="Gilroy R."/>
        </authorList>
    </citation>
    <scope>NUCLEOTIDE SEQUENCE</scope>
    <source>
        <strain evidence="4">ChiBcolR7-354</strain>
    </source>
</reference>
<evidence type="ECO:0000256" key="3">
    <source>
        <dbReference type="SAM" id="Coils"/>
    </source>
</evidence>
<evidence type="ECO:0000256" key="2">
    <source>
        <dbReference type="PIRNR" id="PIRNR026508"/>
    </source>
</evidence>
<proteinExistence type="inferred from homology"/>
<dbReference type="InterPro" id="IPR008863">
    <property type="entry name" value="Toxic_anion-R_TelA"/>
</dbReference>
<dbReference type="PANTHER" id="PTHR38432:SF1">
    <property type="entry name" value="TELA-LIKE PROTEIN SAOUHSC_01408"/>
    <property type="match status" value="1"/>
</dbReference>
<dbReference type="PANTHER" id="PTHR38432">
    <property type="entry name" value="TELA-LIKE PROTEIN SAOUHSC_01408"/>
    <property type="match status" value="1"/>
</dbReference>
<protein>
    <submittedName>
        <fullName evidence="4">Toxic anion resistance protein</fullName>
    </submittedName>
</protein>
<evidence type="ECO:0000313" key="5">
    <source>
        <dbReference type="Proteomes" id="UP000824262"/>
    </source>
</evidence>